<sequence length="118" mass="12140">MKRRLLSTVNRGLLRIPASAFLLAPWIMVEPAGAACTPPSPVNDAVVTCTGTTTNANGTIGYGSATDTGNTFNLVSGATVFGTTSGITLNQGRSPTAALSWRAPGPRTARPELPPWGT</sequence>
<dbReference type="RefSeq" id="WP_063681129.1">
    <property type="nucleotide sequence ID" value="NZ_LSEF01000093.1"/>
</dbReference>
<dbReference type="AlphaFoldDB" id="A0A176YUB7"/>
<comment type="caution">
    <text evidence="3">The sequence shown here is derived from an EMBL/GenBank/DDBJ whole genome shotgun (WGS) entry which is preliminary data.</text>
</comment>
<gene>
    <name evidence="3" type="ORF">AXW67_00890</name>
</gene>
<dbReference type="GeneID" id="32580027"/>
<feature type="signal peptide" evidence="2">
    <location>
        <begin position="1"/>
        <end position="34"/>
    </location>
</feature>
<evidence type="ECO:0000256" key="1">
    <source>
        <dbReference type="SAM" id="MobiDB-lite"/>
    </source>
</evidence>
<dbReference type="Proteomes" id="UP000077173">
    <property type="component" value="Unassembled WGS sequence"/>
</dbReference>
<evidence type="ECO:0000256" key="2">
    <source>
        <dbReference type="SAM" id="SignalP"/>
    </source>
</evidence>
<accession>A0A176YUB7</accession>
<organism evidence="3 4">
    <name type="scientific">Bradyrhizobium neotropicale</name>
    <dbReference type="NCBI Taxonomy" id="1497615"/>
    <lineage>
        <taxon>Bacteria</taxon>
        <taxon>Pseudomonadati</taxon>
        <taxon>Pseudomonadota</taxon>
        <taxon>Alphaproteobacteria</taxon>
        <taxon>Hyphomicrobiales</taxon>
        <taxon>Nitrobacteraceae</taxon>
        <taxon>Bradyrhizobium</taxon>
    </lineage>
</organism>
<keyword evidence="2" id="KW-0732">Signal</keyword>
<evidence type="ECO:0000313" key="4">
    <source>
        <dbReference type="Proteomes" id="UP000077173"/>
    </source>
</evidence>
<feature type="region of interest" description="Disordered" evidence="1">
    <location>
        <begin position="95"/>
        <end position="118"/>
    </location>
</feature>
<evidence type="ECO:0008006" key="5">
    <source>
        <dbReference type="Google" id="ProtNLM"/>
    </source>
</evidence>
<evidence type="ECO:0000313" key="3">
    <source>
        <dbReference type="EMBL" id="OAF10379.1"/>
    </source>
</evidence>
<reference evidence="3 4" key="1">
    <citation type="submission" date="2016-02" db="EMBL/GenBank/DDBJ databases">
        <title>Draft genome sequence of the strain BR 10247T Bradyrhizobium neotropicale isolated from nodules of Centrolobium paraense.</title>
        <authorList>
            <person name="Simoes-Araujo J.L."/>
            <person name="Barauna A.C."/>
            <person name="Silva K."/>
            <person name="Zilli J.E."/>
        </authorList>
    </citation>
    <scope>NUCLEOTIDE SEQUENCE [LARGE SCALE GENOMIC DNA]</scope>
    <source>
        <strain evidence="3 4">BR 10247</strain>
    </source>
</reference>
<keyword evidence="4" id="KW-1185">Reference proteome</keyword>
<name>A0A176YUB7_9BRAD</name>
<dbReference type="EMBL" id="LSEF01000093">
    <property type="protein sequence ID" value="OAF10379.1"/>
    <property type="molecule type" value="Genomic_DNA"/>
</dbReference>
<proteinExistence type="predicted"/>
<protein>
    <recommendedName>
        <fullName evidence="5">Autotransporter domain-containing protein</fullName>
    </recommendedName>
</protein>
<feature type="chain" id="PRO_5008055010" description="Autotransporter domain-containing protein" evidence="2">
    <location>
        <begin position="35"/>
        <end position="118"/>
    </location>
</feature>